<dbReference type="Proteomes" id="UP001162131">
    <property type="component" value="Unassembled WGS sequence"/>
</dbReference>
<reference evidence="2" key="1">
    <citation type="submission" date="2021-09" db="EMBL/GenBank/DDBJ databases">
        <authorList>
            <consortium name="AG Swart"/>
            <person name="Singh M."/>
            <person name="Singh A."/>
            <person name="Seah K."/>
            <person name="Emmerich C."/>
        </authorList>
    </citation>
    <scope>NUCLEOTIDE SEQUENCE</scope>
    <source>
        <strain evidence="2">ATCC30299</strain>
    </source>
</reference>
<evidence type="ECO:0000313" key="3">
    <source>
        <dbReference type="Proteomes" id="UP001162131"/>
    </source>
</evidence>
<comment type="caution">
    <text evidence="2">The sequence shown here is derived from an EMBL/GenBank/DDBJ whole genome shotgun (WGS) entry which is preliminary data.</text>
</comment>
<evidence type="ECO:0008006" key="4">
    <source>
        <dbReference type="Google" id="ProtNLM"/>
    </source>
</evidence>
<name>A0AAU9J2A0_9CILI</name>
<dbReference type="InterPro" id="IPR013083">
    <property type="entry name" value="Znf_RING/FYVE/PHD"/>
</dbReference>
<feature type="coiled-coil region" evidence="1">
    <location>
        <begin position="217"/>
        <end position="286"/>
    </location>
</feature>
<sequence>MDLRQSEIIQDFAQKETRPVSMSVFATLDPELGQETYKKDRSCAKCGSIFILGINSKNICPFCHRGYCKNCFLQQIPHPETNEMTGICDECNKTYIKAQVNDQFDSLLVELKEEVKDLREKYNEEVSKTKTEIEIKRATKEQYRIMLEEKNRKDQEMVNFLEKFREANINLDLQYTELNEKIEEMLESSNEKDIMMNKLREEADDVQMKSMKCLETADELCGMIEEQKEENEKVRGEVKRVEEFKQNNDIHNNLEGLTEEELANMINGLRENTEKAKKEKKILYKRTVELRNEENLNDKIIAILEKNVEIFGVKKETCKNAVEIKLQIKEQMKEIAKLRDELRENVKKQKRKSIVSKECKDDPIVQTRKGKCI</sequence>
<proteinExistence type="predicted"/>
<evidence type="ECO:0000256" key="1">
    <source>
        <dbReference type="SAM" id="Coils"/>
    </source>
</evidence>
<dbReference type="EMBL" id="CAJZBQ010000023">
    <property type="protein sequence ID" value="CAG9319495.1"/>
    <property type="molecule type" value="Genomic_DNA"/>
</dbReference>
<dbReference type="InterPro" id="IPR011011">
    <property type="entry name" value="Znf_FYVE_PHD"/>
</dbReference>
<accession>A0AAU9J2A0</accession>
<dbReference type="CDD" id="cd00065">
    <property type="entry name" value="FYVE_like_SF"/>
    <property type="match status" value="1"/>
</dbReference>
<keyword evidence="3" id="KW-1185">Reference proteome</keyword>
<evidence type="ECO:0000313" key="2">
    <source>
        <dbReference type="EMBL" id="CAG9319495.1"/>
    </source>
</evidence>
<keyword evidence="1" id="KW-0175">Coiled coil</keyword>
<feature type="coiled-coil region" evidence="1">
    <location>
        <begin position="101"/>
        <end position="188"/>
    </location>
</feature>
<dbReference type="Gene3D" id="3.30.40.10">
    <property type="entry name" value="Zinc/RING finger domain, C3HC4 (zinc finger)"/>
    <property type="match status" value="1"/>
</dbReference>
<feature type="coiled-coil region" evidence="1">
    <location>
        <begin position="321"/>
        <end position="352"/>
    </location>
</feature>
<organism evidence="2 3">
    <name type="scientific">Blepharisma stoltei</name>
    <dbReference type="NCBI Taxonomy" id="1481888"/>
    <lineage>
        <taxon>Eukaryota</taxon>
        <taxon>Sar</taxon>
        <taxon>Alveolata</taxon>
        <taxon>Ciliophora</taxon>
        <taxon>Postciliodesmatophora</taxon>
        <taxon>Heterotrichea</taxon>
        <taxon>Heterotrichida</taxon>
        <taxon>Blepharismidae</taxon>
        <taxon>Blepharisma</taxon>
    </lineage>
</organism>
<gene>
    <name evidence="2" type="ORF">BSTOLATCC_MIC24046</name>
</gene>
<dbReference type="AlphaFoldDB" id="A0AAU9J2A0"/>
<dbReference type="SUPFAM" id="SSF57903">
    <property type="entry name" value="FYVE/PHD zinc finger"/>
    <property type="match status" value="1"/>
</dbReference>
<protein>
    <recommendedName>
        <fullName evidence="4">FYVE-type domain-containing protein</fullName>
    </recommendedName>
</protein>